<dbReference type="RefSeq" id="WP_086761451.1">
    <property type="nucleotide sequence ID" value="NZ_JAGJBZ010000001.1"/>
</dbReference>
<evidence type="ECO:0000313" key="3">
    <source>
        <dbReference type="Proteomes" id="UP001271723"/>
    </source>
</evidence>
<protein>
    <submittedName>
        <fullName evidence="2">Tat pathway signal sequence domain protein</fullName>
    </submittedName>
</protein>
<accession>A0ABU4KVA4</accession>
<name>A0ABU4KVA4_9ACTN</name>
<evidence type="ECO:0000256" key="1">
    <source>
        <dbReference type="SAM" id="MobiDB-lite"/>
    </source>
</evidence>
<dbReference type="EMBL" id="JARAVY010000001">
    <property type="protein sequence ID" value="MDX2907355.1"/>
    <property type="molecule type" value="Genomic_DNA"/>
</dbReference>
<proteinExistence type="predicted"/>
<sequence length="216" mass="22902">MSGVGPVEPGEGTRAWDAPEADSAPAPKPPRGPFAPVYARHRRAVLAMAAAVVVLAGGGALYATRPHPAPTTPEPTPREAPYPSQAVGVSYLGPVPRSAGASLGSFGFELELRVRYGSAITVERMTQPYRGLTLRTDPRTPFRIGTKGPQKIVITMRVTECGKVPKNAGLPFLDVTLRNTRAIEAHSFILGERYAQDLSDALQVACSNDSMSSPKA</sequence>
<reference evidence="2 3" key="1">
    <citation type="journal article" date="2023" name="Microb. Genom.">
        <title>Mesoterricola silvestris gen. nov., sp. nov., Mesoterricola sediminis sp. nov., Geothrix oryzae sp. nov., Geothrix edaphica sp. nov., Geothrix rubra sp. nov., and Geothrix limicola sp. nov., six novel members of Acidobacteriota isolated from soils.</title>
        <authorList>
            <person name="Weisberg A.J."/>
            <person name="Pearce E."/>
            <person name="Kramer C.G."/>
            <person name="Chang J.H."/>
            <person name="Clarke C.R."/>
        </authorList>
    </citation>
    <scope>NUCLEOTIDE SEQUENCE [LARGE SCALE GENOMIC DNA]</scope>
    <source>
        <strain evidence="2 3">NRRL_B-2795</strain>
    </source>
</reference>
<feature type="region of interest" description="Disordered" evidence="1">
    <location>
        <begin position="1"/>
        <end position="34"/>
    </location>
</feature>
<organism evidence="2 3">
    <name type="scientific">Streptomyces griseiscabiei</name>
    <dbReference type="NCBI Taxonomy" id="2993540"/>
    <lineage>
        <taxon>Bacteria</taxon>
        <taxon>Bacillati</taxon>
        <taxon>Actinomycetota</taxon>
        <taxon>Actinomycetes</taxon>
        <taxon>Kitasatosporales</taxon>
        <taxon>Streptomycetaceae</taxon>
        <taxon>Streptomyces</taxon>
    </lineage>
</organism>
<feature type="region of interest" description="Disordered" evidence="1">
    <location>
        <begin position="62"/>
        <end position="81"/>
    </location>
</feature>
<dbReference type="Proteomes" id="UP001271723">
    <property type="component" value="Unassembled WGS sequence"/>
</dbReference>
<keyword evidence="3" id="KW-1185">Reference proteome</keyword>
<feature type="compositionally biased region" description="Pro residues" evidence="1">
    <location>
        <begin position="67"/>
        <end position="80"/>
    </location>
</feature>
<comment type="caution">
    <text evidence="2">The sequence shown here is derived from an EMBL/GenBank/DDBJ whole genome shotgun (WGS) entry which is preliminary data.</text>
</comment>
<evidence type="ECO:0000313" key="2">
    <source>
        <dbReference type="EMBL" id="MDX2907355.1"/>
    </source>
</evidence>
<gene>
    <name evidence="2" type="ORF">PV517_01435</name>
</gene>